<protein>
    <submittedName>
        <fullName evidence="2">Uncharacterized protein</fullName>
    </submittedName>
</protein>
<dbReference type="RefSeq" id="XP_046076779.1">
    <property type="nucleotide sequence ID" value="XM_046210629.1"/>
</dbReference>
<dbReference type="GeneID" id="70240916"/>
<feature type="region of interest" description="Disordered" evidence="1">
    <location>
        <begin position="370"/>
        <end position="439"/>
    </location>
</feature>
<evidence type="ECO:0000313" key="2">
    <source>
        <dbReference type="EMBL" id="KAH8703761.1"/>
    </source>
</evidence>
<reference evidence="2" key="1">
    <citation type="submission" date="2021-12" db="EMBL/GenBank/DDBJ databases">
        <title>Convergent genome expansion in fungi linked to evolution of root-endophyte symbiosis.</title>
        <authorList>
            <consortium name="DOE Joint Genome Institute"/>
            <person name="Ke Y.-H."/>
            <person name="Bonito G."/>
            <person name="Liao H.-L."/>
            <person name="Looney B."/>
            <person name="Rojas-Flechas A."/>
            <person name="Nash J."/>
            <person name="Hameed K."/>
            <person name="Schadt C."/>
            <person name="Martin F."/>
            <person name="Crous P.W."/>
            <person name="Miettinen O."/>
            <person name="Magnuson J.K."/>
            <person name="Labbe J."/>
            <person name="Jacobson D."/>
            <person name="Doktycz M.J."/>
            <person name="Veneault-Fourrey C."/>
            <person name="Kuo A."/>
            <person name="Mondo S."/>
            <person name="Calhoun S."/>
            <person name="Riley R."/>
            <person name="Ohm R."/>
            <person name="LaButti K."/>
            <person name="Andreopoulos B."/>
            <person name="Pangilinan J."/>
            <person name="Nolan M."/>
            <person name="Tritt A."/>
            <person name="Clum A."/>
            <person name="Lipzen A."/>
            <person name="Daum C."/>
            <person name="Barry K."/>
            <person name="Grigoriev I.V."/>
            <person name="Vilgalys R."/>
        </authorList>
    </citation>
    <scope>NUCLEOTIDE SEQUENCE</scope>
    <source>
        <strain evidence="2">PMI_201</strain>
    </source>
</reference>
<evidence type="ECO:0000313" key="3">
    <source>
        <dbReference type="Proteomes" id="UP001201262"/>
    </source>
</evidence>
<dbReference type="EMBL" id="JAJTJA010000002">
    <property type="protein sequence ID" value="KAH8703761.1"/>
    <property type="molecule type" value="Genomic_DNA"/>
</dbReference>
<feature type="region of interest" description="Disordered" evidence="1">
    <location>
        <begin position="321"/>
        <end position="344"/>
    </location>
</feature>
<comment type="caution">
    <text evidence="2">The sequence shown here is derived from an EMBL/GenBank/DDBJ whole genome shotgun (WGS) entry which is preliminary data.</text>
</comment>
<gene>
    <name evidence="2" type="ORF">BGW36DRAFT_289052</name>
</gene>
<feature type="compositionally biased region" description="Low complexity" evidence="1">
    <location>
        <begin position="258"/>
        <end position="271"/>
    </location>
</feature>
<feature type="compositionally biased region" description="Polar residues" evidence="1">
    <location>
        <begin position="374"/>
        <end position="383"/>
    </location>
</feature>
<proteinExistence type="predicted"/>
<evidence type="ECO:0000256" key="1">
    <source>
        <dbReference type="SAM" id="MobiDB-lite"/>
    </source>
</evidence>
<dbReference type="Proteomes" id="UP001201262">
    <property type="component" value="Unassembled WGS sequence"/>
</dbReference>
<keyword evidence="3" id="KW-1185">Reference proteome</keyword>
<feature type="region of interest" description="Disordered" evidence="1">
    <location>
        <begin position="243"/>
        <end position="282"/>
    </location>
</feature>
<feature type="compositionally biased region" description="Polar residues" evidence="1">
    <location>
        <begin position="397"/>
        <end position="413"/>
    </location>
</feature>
<name>A0AAD4Q4Z0_9EURO</name>
<sequence>MPGVEVQLPSIGDSLLAHHPSTVNDIHQPCFENTNYHSTLSTASVLSHTSRPRRSHGSLSFLSSSGCRSDFLDLPLPSSRRAMDRATVNISPFRSVRQMKEPFQLKLPSSPSFDPGHFQPVSNRDSKENKPQTRTLQSPIGLRPLRSCRSDQNLVAGALQTFGLLPSPSLSDSRIMAKVERTEPVIQDEPSVTKCTCSLNNERCGVCIIETYGSERKPPTDPEDAPNAADTEKIARVHEELFPPPGFIDPKSTPHLGSTVVKPSPSSSTSSNKKRTRTATVSSATSWVPGDLSYCESWLQRVPLETPERNDEKAREANRRKFQIIQQIDEPLSSGNRSQSRRPVDLSIDTNAANNLVRLAVASKTKPKLVDISRPSSSGTTFSVPIHPPPSWRRPSTPEQRSINEISAFSPDTPQDIPDSGYVTQQFNRSSEESHEYHDDDYVDGSMDTRVTSDPPGNLSFAIDVFSGKIQSKNGYVSCYKRQYAPTYARKEGPRTPPAVSPRTIEQESLEKWWDYEWTLDQLESSIKEFPKQSLRLTSPVIILIRTNQEKALLRPFRKVFPGAPDNLIDYLCAALIAKNYLVSMASTHHRLNSSMTPPLSQVPNNLSKLDSVPEKARATLGIALPTSSKFQVTDRLIGTRSVELQKGLDRIVDKLLYSICGRQDETLKASVTVLAQVLEAKA</sequence>
<dbReference type="AlphaFoldDB" id="A0AAD4Q4Z0"/>
<feature type="region of interest" description="Disordered" evidence="1">
    <location>
        <begin position="105"/>
        <end position="136"/>
    </location>
</feature>
<accession>A0AAD4Q4Z0</accession>
<organism evidence="2 3">
    <name type="scientific">Talaromyces proteolyticus</name>
    <dbReference type="NCBI Taxonomy" id="1131652"/>
    <lineage>
        <taxon>Eukaryota</taxon>
        <taxon>Fungi</taxon>
        <taxon>Dikarya</taxon>
        <taxon>Ascomycota</taxon>
        <taxon>Pezizomycotina</taxon>
        <taxon>Eurotiomycetes</taxon>
        <taxon>Eurotiomycetidae</taxon>
        <taxon>Eurotiales</taxon>
        <taxon>Trichocomaceae</taxon>
        <taxon>Talaromyces</taxon>
        <taxon>Talaromyces sect. Bacilispori</taxon>
    </lineage>
</organism>
<feature type="compositionally biased region" description="Basic and acidic residues" evidence="1">
    <location>
        <begin position="430"/>
        <end position="439"/>
    </location>
</feature>